<dbReference type="AlphaFoldDB" id="A0A4Z2GAH2"/>
<evidence type="ECO:0000313" key="2">
    <source>
        <dbReference type="EMBL" id="TNN49794.1"/>
    </source>
</evidence>
<organism evidence="2 3">
    <name type="scientific">Liparis tanakae</name>
    <name type="common">Tanaka's snailfish</name>
    <dbReference type="NCBI Taxonomy" id="230148"/>
    <lineage>
        <taxon>Eukaryota</taxon>
        <taxon>Metazoa</taxon>
        <taxon>Chordata</taxon>
        <taxon>Craniata</taxon>
        <taxon>Vertebrata</taxon>
        <taxon>Euteleostomi</taxon>
        <taxon>Actinopterygii</taxon>
        <taxon>Neopterygii</taxon>
        <taxon>Teleostei</taxon>
        <taxon>Neoteleostei</taxon>
        <taxon>Acanthomorphata</taxon>
        <taxon>Eupercaria</taxon>
        <taxon>Perciformes</taxon>
        <taxon>Cottioidei</taxon>
        <taxon>Cottales</taxon>
        <taxon>Liparidae</taxon>
        <taxon>Liparis</taxon>
    </lineage>
</organism>
<reference evidence="2 3" key="1">
    <citation type="submission" date="2019-03" db="EMBL/GenBank/DDBJ databases">
        <title>First draft genome of Liparis tanakae, snailfish: a comprehensive survey of snailfish specific genes.</title>
        <authorList>
            <person name="Kim W."/>
            <person name="Song I."/>
            <person name="Jeong J.-H."/>
            <person name="Kim D."/>
            <person name="Kim S."/>
            <person name="Ryu S."/>
            <person name="Song J.Y."/>
            <person name="Lee S.K."/>
        </authorList>
    </citation>
    <scope>NUCLEOTIDE SEQUENCE [LARGE SCALE GENOMIC DNA]</scope>
    <source>
        <tissue evidence="2">Muscle</tissue>
    </source>
</reference>
<accession>A0A4Z2GAH2</accession>
<dbReference type="EMBL" id="SRLO01000641">
    <property type="protein sequence ID" value="TNN49794.1"/>
    <property type="molecule type" value="Genomic_DNA"/>
</dbReference>
<protein>
    <submittedName>
        <fullName evidence="2">Uncharacterized protein</fullName>
    </submittedName>
</protein>
<evidence type="ECO:0000313" key="3">
    <source>
        <dbReference type="Proteomes" id="UP000314294"/>
    </source>
</evidence>
<name>A0A4Z2GAH2_9TELE</name>
<gene>
    <name evidence="2" type="ORF">EYF80_040018</name>
</gene>
<proteinExistence type="predicted"/>
<keyword evidence="3" id="KW-1185">Reference proteome</keyword>
<feature type="region of interest" description="Disordered" evidence="1">
    <location>
        <begin position="67"/>
        <end position="89"/>
    </location>
</feature>
<dbReference type="Proteomes" id="UP000314294">
    <property type="component" value="Unassembled WGS sequence"/>
</dbReference>
<comment type="caution">
    <text evidence="2">The sequence shown here is derived from an EMBL/GenBank/DDBJ whole genome shotgun (WGS) entry which is preliminary data.</text>
</comment>
<evidence type="ECO:0000256" key="1">
    <source>
        <dbReference type="SAM" id="MobiDB-lite"/>
    </source>
</evidence>
<sequence>MISTYCGMSVLKEQRVLLHPQPAQERLRLCFLLCTVTPLSRLKEVNPPCRGSPVNTAGEFEPAQLQRPGVSGHRELHHGGKSLFCPKVK</sequence>